<evidence type="ECO:0000256" key="4">
    <source>
        <dbReference type="ARBA" id="ARBA00022741"/>
    </source>
</evidence>
<name>A0AA35SXQ7_GEOBA</name>
<dbReference type="SUPFAM" id="SSF52402">
    <property type="entry name" value="Adenine nucleotide alpha hydrolases-like"/>
    <property type="match status" value="1"/>
</dbReference>
<reference evidence="9" key="1">
    <citation type="submission" date="2023-03" db="EMBL/GenBank/DDBJ databases">
        <authorList>
            <person name="Steffen K."/>
            <person name="Cardenas P."/>
        </authorList>
    </citation>
    <scope>NUCLEOTIDE SEQUENCE</scope>
</reference>
<dbReference type="InterPro" id="IPR011063">
    <property type="entry name" value="TilS/TtcA_N"/>
</dbReference>
<evidence type="ECO:0000256" key="5">
    <source>
        <dbReference type="ARBA" id="ARBA00022840"/>
    </source>
</evidence>
<dbReference type="InterPro" id="IPR012094">
    <property type="entry name" value="tRNA_Ile_lys_synt"/>
</dbReference>
<evidence type="ECO:0000256" key="2">
    <source>
        <dbReference type="ARBA" id="ARBA00022598"/>
    </source>
</evidence>
<organism evidence="9 10">
    <name type="scientific">Geodia barretti</name>
    <name type="common">Barrett's horny sponge</name>
    <dbReference type="NCBI Taxonomy" id="519541"/>
    <lineage>
        <taxon>Eukaryota</taxon>
        <taxon>Metazoa</taxon>
        <taxon>Porifera</taxon>
        <taxon>Demospongiae</taxon>
        <taxon>Heteroscleromorpha</taxon>
        <taxon>Tetractinellida</taxon>
        <taxon>Astrophorina</taxon>
        <taxon>Geodiidae</taxon>
        <taxon>Geodia</taxon>
    </lineage>
</organism>
<dbReference type="Proteomes" id="UP001174909">
    <property type="component" value="Unassembled WGS sequence"/>
</dbReference>
<dbReference type="PANTHER" id="PTHR43033">
    <property type="entry name" value="TRNA(ILE)-LYSIDINE SYNTHASE-RELATED"/>
    <property type="match status" value="1"/>
</dbReference>
<comment type="caution">
    <text evidence="9">The sequence shown here is derived from an EMBL/GenBank/DDBJ whole genome shotgun (WGS) entry which is preliminary data.</text>
</comment>
<dbReference type="GO" id="GO:0008033">
    <property type="term" value="P:tRNA processing"/>
    <property type="evidence" value="ECO:0007669"/>
    <property type="project" value="UniProtKB-KW"/>
</dbReference>
<proteinExistence type="inferred from homology"/>
<dbReference type="EMBL" id="CASHTH010002947">
    <property type="protein sequence ID" value="CAI8037534.1"/>
    <property type="molecule type" value="Genomic_DNA"/>
</dbReference>
<dbReference type="PANTHER" id="PTHR43033:SF1">
    <property type="entry name" value="TRNA(ILE)-LYSIDINE SYNTHASE-RELATED"/>
    <property type="match status" value="1"/>
</dbReference>
<dbReference type="InterPro" id="IPR014729">
    <property type="entry name" value="Rossmann-like_a/b/a_fold"/>
</dbReference>
<evidence type="ECO:0000256" key="1">
    <source>
        <dbReference type="ARBA" id="ARBA00013267"/>
    </source>
</evidence>
<dbReference type="CDD" id="cd01992">
    <property type="entry name" value="TilS_N"/>
    <property type="match status" value="1"/>
</dbReference>
<dbReference type="InterPro" id="IPR012795">
    <property type="entry name" value="tRNA_Ile_lys_synt_N"/>
</dbReference>
<dbReference type="Pfam" id="PF01171">
    <property type="entry name" value="ATP_bind_3"/>
    <property type="match status" value="1"/>
</dbReference>
<evidence type="ECO:0000256" key="3">
    <source>
        <dbReference type="ARBA" id="ARBA00022694"/>
    </source>
</evidence>
<feature type="compositionally biased region" description="Basic residues" evidence="7">
    <location>
        <begin position="321"/>
        <end position="332"/>
    </location>
</feature>
<feature type="domain" description="tRNA(Ile)-lysidine/2-thiocytidine synthase N-terminal" evidence="8">
    <location>
        <begin position="13"/>
        <end position="194"/>
    </location>
</feature>
<comment type="catalytic activity">
    <reaction evidence="6">
        <text>cytidine(34) in tRNA(Ile2) + L-lysine + ATP = lysidine(34) in tRNA(Ile2) + AMP + diphosphate + H(+)</text>
        <dbReference type="Rhea" id="RHEA:43744"/>
        <dbReference type="Rhea" id="RHEA-COMP:10625"/>
        <dbReference type="Rhea" id="RHEA-COMP:10670"/>
        <dbReference type="ChEBI" id="CHEBI:15378"/>
        <dbReference type="ChEBI" id="CHEBI:30616"/>
        <dbReference type="ChEBI" id="CHEBI:32551"/>
        <dbReference type="ChEBI" id="CHEBI:33019"/>
        <dbReference type="ChEBI" id="CHEBI:82748"/>
        <dbReference type="ChEBI" id="CHEBI:83665"/>
        <dbReference type="ChEBI" id="CHEBI:456215"/>
        <dbReference type="EC" id="6.3.4.19"/>
    </reaction>
</comment>
<dbReference type="HAMAP" id="MF_01161">
    <property type="entry name" value="tRNA_Ile_lys_synt"/>
    <property type="match status" value="1"/>
</dbReference>
<dbReference type="GO" id="GO:0005524">
    <property type="term" value="F:ATP binding"/>
    <property type="evidence" value="ECO:0007669"/>
    <property type="project" value="UniProtKB-KW"/>
</dbReference>
<keyword evidence="10" id="KW-1185">Reference proteome</keyword>
<feature type="region of interest" description="Disordered" evidence="7">
    <location>
        <begin position="312"/>
        <end position="362"/>
    </location>
</feature>
<evidence type="ECO:0000313" key="10">
    <source>
        <dbReference type="Proteomes" id="UP001174909"/>
    </source>
</evidence>
<protein>
    <recommendedName>
        <fullName evidence="1">tRNA(Ile)-lysidine synthetase</fullName>
        <ecNumber evidence="1">6.3.4.19</ecNumber>
    </recommendedName>
</protein>
<dbReference type="GO" id="GO:0032267">
    <property type="term" value="F:tRNA(Ile)-lysidine synthase activity"/>
    <property type="evidence" value="ECO:0007669"/>
    <property type="project" value="UniProtKB-EC"/>
</dbReference>
<dbReference type="NCBIfam" id="TIGR02432">
    <property type="entry name" value="lysidine_TilS_N"/>
    <property type="match status" value="1"/>
</dbReference>
<keyword evidence="2" id="KW-0436">Ligase</keyword>
<dbReference type="AlphaFoldDB" id="A0AA35SXQ7"/>
<dbReference type="Gene3D" id="3.40.50.620">
    <property type="entry name" value="HUPs"/>
    <property type="match status" value="1"/>
</dbReference>
<dbReference type="EC" id="6.3.4.19" evidence="1"/>
<keyword evidence="3" id="KW-0819">tRNA processing</keyword>
<evidence type="ECO:0000256" key="7">
    <source>
        <dbReference type="SAM" id="MobiDB-lite"/>
    </source>
</evidence>
<evidence type="ECO:0000259" key="8">
    <source>
        <dbReference type="Pfam" id="PF01171"/>
    </source>
</evidence>
<accession>A0AA35SXQ7</accession>
<gene>
    <name evidence="9" type="ORF">GBAR_LOCUS20994</name>
</gene>
<keyword evidence="4" id="KW-0547">Nucleotide-binding</keyword>
<evidence type="ECO:0000256" key="6">
    <source>
        <dbReference type="ARBA" id="ARBA00048539"/>
    </source>
</evidence>
<evidence type="ECO:0000313" key="9">
    <source>
        <dbReference type="EMBL" id="CAI8037534.1"/>
    </source>
</evidence>
<sequence>MAPLGPFEPAPRVAVAVSGGSDSLALCLLADRWARARGGTVFGLTVDHRLRLASGAEAAQVRRWLATRAISHRTLRWTGTRPVSRIQEEARAARLALLVGWCRQAHVLHLLLGHQQEDQAETVLQRLVRGSGIDGLAAMAPVRLAIESDGGGVRMLRPLLPVPRDALTATLALWDQPWIDDPTNRDTCHTRPRLAAALAQLGPEGLSAARLAKVAERAAEDRAALDGLCSDLLARSAHPAPGGFVTLDRCILRHAPPALALRALSRAVTTAPALLILRGWSVWNGWRSGCAAITSGRQRSAAVVWSRKGMDDSSFAGSLRQPRRSFRSRRATVRSGTADSSSHSARPPGRGHSSCAGSARTV</sequence>
<keyword evidence="5" id="KW-0067">ATP-binding</keyword>